<dbReference type="CDD" id="cd08958">
    <property type="entry name" value="FR_SDR_e"/>
    <property type="match status" value="1"/>
</dbReference>
<reference evidence="3" key="1">
    <citation type="journal article" date="2002" name="Nature">
        <title>Sequence and analysis of rice chromosome 4.</title>
        <authorList>
            <person name="Feng Q."/>
            <person name="Zhang Y."/>
            <person name="Hao P."/>
            <person name="Wang S."/>
            <person name="Fu G."/>
            <person name="Huang Y."/>
            <person name="Li Y."/>
            <person name="Zhu J."/>
            <person name="Liu Y."/>
            <person name="Hu X."/>
            <person name="Jia P."/>
            <person name="Zhang Y."/>
            <person name="Zhao Q."/>
            <person name="Ying K."/>
            <person name="Yu S."/>
            <person name="Tang Y."/>
            <person name="Weng Q."/>
            <person name="Zhang L."/>
            <person name="Lu Y."/>
            <person name="Mu J."/>
            <person name="Lu Y."/>
            <person name="Zhang L.S."/>
            <person name="Yu Z."/>
            <person name="Fan D."/>
            <person name="Liu X."/>
            <person name="Lu T."/>
            <person name="Li C."/>
            <person name="Wu Y."/>
            <person name="Sun T."/>
            <person name="Lei H."/>
            <person name="Li T."/>
            <person name="Hu H."/>
            <person name="Guan J."/>
            <person name="Wu M."/>
            <person name="Zhang R."/>
            <person name="Zhou B."/>
            <person name="Chen Z."/>
            <person name="Chen L."/>
            <person name="Jin Z."/>
            <person name="Wang R."/>
            <person name="Yin H."/>
            <person name="Cai Z."/>
            <person name="Ren S."/>
            <person name="Lv G."/>
            <person name="Gu W."/>
            <person name="Zhu G."/>
            <person name="Tu Y."/>
            <person name="Jia J."/>
            <person name="Zhang Y."/>
            <person name="Chen J."/>
            <person name="Kang H."/>
            <person name="Chen X."/>
            <person name="Shao C."/>
            <person name="Sun Y."/>
            <person name="Hu Q."/>
            <person name="Zhang X."/>
            <person name="Zhang W."/>
            <person name="Wang L."/>
            <person name="Ding C."/>
            <person name="Sheng H."/>
            <person name="Gu J."/>
            <person name="Chen S."/>
            <person name="Ni L."/>
            <person name="Zhu F."/>
            <person name="Chen W."/>
            <person name="Lan L."/>
            <person name="Lai Y."/>
            <person name="Cheng Z."/>
            <person name="Gu M."/>
            <person name="Jiang J."/>
            <person name="Li J."/>
            <person name="Hong G."/>
            <person name="Xue Y."/>
            <person name="Han B."/>
        </authorList>
    </citation>
    <scope>NUCLEOTIDE SEQUENCE</scope>
</reference>
<dbReference type="InterPro" id="IPR036291">
    <property type="entry name" value="NAD(P)-bd_dom_sf"/>
</dbReference>
<dbReference type="Pfam" id="PF01370">
    <property type="entry name" value="Epimerase"/>
    <property type="match status" value="1"/>
</dbReference>
<feature type="domain" description="NAD-dependent epimerase/dehydratase" evidence="2">
    <location>
        <begin position="10"/>
        <end position="245"/>
    </location>
</feature>
<dbReference type="EMBL" id="AL732334">
    <property type="protein sequence ID" value="CAJ86218.1"/>
    <property type="molecule type" value="Genomic_DNA"/>
</dbReference>
<proteinExistence type="predicted"/>
<dbReference type="GO" id="GO:0016616">
    <property type="term" value="F:oxidoreductase activity, acting on the CH-OH group of donors, NAD or NADP as acceptor"/>
    <property type="evidence" value="ECO:0007669"/>
    <property type="project" value="TreeGrafter"/>
</dbReference>
<dbReference type="InterPro" id="IPR050425">
    <property type="entry name" value="NAD(P)_dehydrat-like"/>
</dbReference>
<dbReference type="AlphaFoldDB" id="Q25A37"/>
<keyword evidence="1" id="KW-0560">Oxidoreductase</keyword>
<dbReference type="PANTHER" id="PTHR10366:SF727">
    <property type="entry name" value="OS10G0477900 PROTEIN"/>
    <property type="match status" value="1"/>
</dbReference>
<dbReference type="PANTHER" id="PTHR10366">
    <property type="entry name" value="NAD DEPENDENT EPIMERASE/DEHYDRATASE"/>
    <property type="match status" value="1"/>
</dbReference>
<organism evidence="3">
    <name type="scientific">Oryza sativa</name>
    <name type="common">Rice</name>
    <dbReference type="NCBI Taxonomy" id="4530"/>
    <lineage>
        <taxon>Eukaryota</taxon>
        <taxon>Viridiplantae</taxon>
        <taxon>Streptophyta</taxon>
        <taxon>Embryophyta</taxon>
        <taxon>Tracheophyta</taxon>
        <taxon>Spermatophyta</taxon>
        <taxon>Magnoliopsida</taxon>
        <taxon>Liliopsida</taxon>
        <taxon>Poales</taxon>
        <taxon>Poaceae</taxon>
        <taxon>BOP clade</taxon>
        <taxon>Oryzoideae</taxon>
        <taxon>Oryzeae</taxon>
        <taxon>Oryzinae</taxon>
        <taxon>Oryza</taxon>
    </lineage>
</organism>
<dbReference type="InterPro" id="IPR001509">
    <property type="entry name" value="Epimerase_deHydtase"/>
</dbReference>
<accession>Q25A37</accession>
<protein>
    <submittedName>
        <fullName evidence="3">H0323C08.10 protein</fullName>
    </submittedName>
</protein>
<name>Q25A37_ORYSA</name>
<evidence type="ECO:0000256" key="1">
    <source>
        <dbReference type="ARBA" id="ARBA00023002"/>
    </source>
</evidence>
<dbReference type="Gene3D" id="3.40.50.720">
    <property type="entry name" value="NAD(P)-binding Rossmann-like Domain"/>
    <property type="match status" value="1"/>
</dbReference>
<gene>
    <name evidence="3" type="primary">H0323C08.10</name>
</gene>
<evidence type="ECO:0000259" key="2">
    <source>
        <dbReference type="Pfam" id="PF01370"/>
    </source>
</evidence>
<dbReference type="FunFam" id="3.40.50.720:FF:000085">
    <property type="entry name" value="Dihydroflavonol reductase"/>
    <property type="match status" value="1"/>
</dbReference>
<evidence type="ECO:0000313" key="3">
    <source>
        <dbReference type="EMBL" id="CAJ86218.1"/>
    </source>
</evidence>
<sequence>MSAVERKTACVTGGNGYIASALIKMLLQKGCAVNTTICSSISGPLAVFRADLEEEGSFDEAVAGCDYAFLVAAPVNLKSENPQMKELVEAGVRGTLNVMRSCVRAGTVRRVVLTSSAAAVSGRPLQGDGHVLDESSWSDVDYLSSPANKTSPGKAYSLSKVLSEKEASRVAEENGISLVTVCPVVTVGPAPAAEAKPCVAAVLSLLSGDQEMISTVKLMEKATGGLMLVHVDDLCRAEIFLAEKPPPPPPPAAERYICCGLSATMLQLARFLAAKYPEYNVDVAALGDLSEKPRIRLSSEKLAGEGFEFKYRTLDEMYDDAFLEYGRALGILPLITMLFPSYIICFSGGDHNERMQILAYSDSENSFKFKN</sequence>
<reference evidence="3" key="2">
    <citation type="submission" date="2002-05" db="EMBL/GenBank/DDBJ databases">
        <title>Chromosome-wide comparison between domesticated rice subspecies indica and japonica.</title>
        <authorList>
            <person name="Han B."/>
        </authorList>
    </citation>
    <scope>NUCLEOTIDE SEQUENCE</scope>
</reference>
<dbReference type="SUPFAM" id="SSF51735">
    <property type="entry name" value="NAD(P)-binding Rossmann-fold domains"/>
    <property type="match status" value="1"/>
</dbReference>